<name>A0ABV6UF40_9ACTN</name>
<dbReference type="Pfam" id="PF06527">
    <property type="entry name" value="TniQ"/>
    <property type="match status" value="1"/>
</dbReference>
<dbReference type="RefSeq" id="WP_030250771.1">
    <property type="nucleotide sequence ID" value="NZ_JBHEZZ010000001.1"/>
</dbReference>
<proteinExistence type="predicted"/>
<dbReference type="EMBL" id="JBHEZZ010000001">
    <property type="protein sequence ID" value="MFC1400063.1"/>
    <property type="molecule type" value="Genomic_DNA"/>
</dbReference>
<protein>
    <submittedName>
        <fullName evidence="2">TniQ family protein</fullName>
    </submittedName>
</protein>
<evidence type="ECO:0000313" key="2">
    <source>
        <dbReference type="EMBL" id="MFC1400063.1"/>
    </source>
</evidence>
<sequence length="634" mass="71266">MPPLRPLARSLAPLSDESLPGLLLRLAFRLGTSPAELAVRTGLADRPHLAVLPTSLLIGLDRDRRHTFAQMVKAEDDEVDAMLLDTFKSRYPHAQPSPSGRNGLANQQHRWLFIHATRYCPQCLAGQNNPLERAFGGPWKSTWRLPPVFACLEHRRFLEHSCPACNSLVLHTATRSGVRHMPRWRDWGLHPAQCRAFMDGECGHRLDRGSTASRKLPTDYRKFQSFLLDLLRADGPATVEVLGHSTSPAHYFTDLRTACHILRTSWPRSRYLLDSQELMMLLSAGPADKEELSRSTFARASNDMPILAAQPHAALLLAADRLLRPTGPDAFAGHLRILLNEPDLRPSRVGWARAFLDSRPQVSEGFLQAVSTVIETFAKPSLARSLKNPVRRTRFRPEHIPQFLEEDWYRRYFAHMDGVATVHLRRTAALRLCQAASGGSIQKAAARLSLFLSNPAVTARLADSPKRVHRWARTRPDPLEFESAIRDLAAELESRDELINYEQRRRMLTAWSIGPQPWEVIASRIAVPAGGYAPGGGFAIDLSDRKRNTASVILWSLVTQGEHVFAPTPIGDQQDPETQRQWRMGTDAVWSRIQRRITRPTDNQLITALDEYAAYLIPIIDRGTTPPIDASPWT</sequence>
<evidence type="ECO:0000313" key="3">
    <source>
        <dbReference type="Proteomes" id="UP001592528"/>
    </source>
</evidence>
<keyword evidence="3" id="KW-1185">Reference proteome</keyword>
<comment type="caution">
    <text evidence="2">The sequence shown here is derived from an EMBL/GenBank/DDBJ whole genome shotgun (WGS) entry which is preliminary data.</text>
</comment>
<reference evidence="2 3" key="1">
    <citation type="submission" date="2024-09" db="EMBL/GenBank/DDBJ databases">
        <authorList>
            <person name="Lee S.D."/>
        </authorList>
    </citation>
    <scope>NUCLEOTIDE SEQUENCE [LARGE SCALE GENOMIC DNA]</scope>
    <source>
        <strain evidence="2 3">N1-5</strain>
    </source>
</reference>
<feature type="domain" description="TniQ" evidence="1">
    <location>
        <begin position="10"/>
        <end position="158"/>
    </location>
</feature>
<accession>A0ABV6UF40</accession>
<evidence type="ECO:0000259" key="1">
    <source>
        <dbReference type="Pfam" id="PF06527"/>
    </source>
</evidence>
<dbReference type="Proteomes" id="UP001592528">
    <property type="component" value="Unassembled WGS sequence"/>
</dbReference>
<dbReference type="InterPro" id="IPR009492">
    <property type="entry name" value="TniQ"/>
</dbReference>
<gene>
    <name evidence="2" type="ORF">ACEZDJ_02025</name>
</gene>
<organism evidence="2 3">
    <name type="scientific">Streptacidiphilus cavernicola</name>
    <dbReference type="NCBI Taxonomy" id="3342716"/>
    <lineage>
        <taxon>Bacteria</taxon>
        <taxon>Bacillati</taxon>
        <taxon>Actinomycetota</taxon>
        <taxon>Actinomycetes</taxon>
        <taxon>Kitasatosporales</taxon>
        <taxon>Streptomycetaceae</taxon>
        <taxon>Streptacidiphilus</taxon>
    </lineage>
</organism>